<proteinExistence type="predicted"/>
<gene>
    <name evidence="1" type="ORF">C7I85_09455</name>
</gene>
<dbReference type="Proteomes" id="UP000240653">
    <property type="component" value="Unassembled WGS sequence"/>
</dbReference>
<comment type="caution">
    <text evidence="1">The sequence shown here is derived from an EMBL/GenBank/DDBJ whole genome shotgun (WGS) entry which is preliminary data.</text>
</comment>
<keyword evidence="2" id="KW-1185">Reference proteome</keyword>
<dbReference type="EMBL" id="PXYL01000004">
    <property type="protein sequence ID" value="PSJ61295.1"/>
    <property type="molecule type" value="Genomic_DNA"/>
</dbReference>
<organism evidence="1 2">
    <name type="scientific">Pseudaminobacter soli</name>
    <name type="common">ex Li et al. 2025</name>
    <dbReference type="NCBI Taxonomy" id="1295366"/>
    <lineage>
        <taxon>Bacteria</taxon>
        <taxon>Pseudomonadati</taxon>
        <taxon>Pseudomonadota</taxon>
        <taxon>Alphaproteobacteria</taxon>
        <taxon>Hyphomicrobiales</taxon>
        <taxon>Phyllobacteriaceae</taxon>
        <taxon>Pseudaminobacter</taxon>
    </lineage>
</organism>
<sequence>MSTQDRYDVIMDPTDTWTVWDLINDEPAMFGDHVLAALTQVEAMAARDVMNDAWRRLQESALNKQNKQTDAA</sequence>
<dbReference type="OrthoDB" id="8084473at2"/>
<evidence type="ECO:0000313" key="1">
    <source>
        <dbReference type="EMBL" id="PSJ61295.1"/>
    </source>
</evidence>
<dbReference type="RefSeq" id="WP_106723722.1">
    <property type="nucleotide sequence ID" value="NZ_PXYL01000004.1"/>
</dbReference>
<name>A0A2P7SFY7_9HYPH</name>
<protein>
    <submittedName>
        <fullName evidence="1">Uncharacterized protein</fullName>
    </submittedName>
</protein>
<evidence type="ECO:0000313" key="2">
    <source>
        <dbReference type="Proteomes" id="UP000240653"/>
    </source>
</evidence>
<reference evidence="1 2" key="1">
    <citation type="submission" date="2018-03" db="EMBL/GenBank/DDBJ databases">
        <title>The draft genome of Mesorhizobium soli JCM 19897.</title>
        <authorList>
            <person name="Li L."/>
            <person name="Liu L."/>
            <person name="Liang L."/>
            <person name="Wang T."/>
            <person name="Zhang X."/>
        </authorList>
    </citation>
    <scope>NUCLEOTIDE SEQUENCE [LARGE SCALE GENOMIC DNA]</scope>
    <source>
        <strain evidence="1 2">JCM 19897</strain>
    </source>
</reference>
<accession>A0A2P7SFY7</accession>
<dbReference type="AlphaFoldDB" id="A0A2P7SFY7"/>